<evidence type="ECO:0000313" key="4">
    <source>
        <dbReference type="EMBL" id="XBY45088.1"/>
    </source>
</evidence>
<accession>A0AAU7XBX4</accession>
<dbReference type="EMBL" id="CP158568">
    <property type="protein sequence ID" value="XBY45088.1"/>
    <property type="molecule type" value="Genomic_DNA"/>
</dbReference>
<organism evidence="4">
    <name type="scientific">Methyloraptor flagellatus</name>
    <dbReference type="NCBI Taxonomy" id="3162530"/>
    <lineage>
        <taxon>Bacteria</taxon>
        <taxon>Pseudomonadati</taxon>
        <taxon>Pseudomonadota</taxon>
        <taxon>Alphaproteobacteria</taxon>
        <taxon>Hyphomicrobiales</taxon>
        <taxon>Ancalomicrobiaceae</taxon>
        <taxon>Methyloraptor</taxon>
    </lineage>
</organism>
<dbReference type="AlphaFoldDB" id="A0AAU7XBX4"/>
<gene>
    <name evidence="4" type="ORF">ABS361_01985</name>
</gene>
<dbReference type="KEGG" id="mflg:ABS361_01985"/>
<dbReference type="Pfam" id="PF06938">
    <property type="entry name" value="DUF1285_N"/>
    <property type="match status" value="1"/>
</dbReference>
<dbReference type="InterPro" id="IPR048342">
    <property type="entry name" value="DUF1285_C"/>
</dbReference>
<feature type="domain" description="DUF1285" evidence="2">
    <location>
        <begin position="54"/>
        <end position="121"/>
    </location>
</feature>
<reference evidence="4" key="1">
    <citation type="submission" date="2024-06" db="EMBL/GenBank/DDBJ databases">
        <title>Methylostella associata gen. nov., sp. nov., a novel Ancalomicrobiaceae-affiliated facultatively methylotrophic bacteria that feed on methanotrophs of the genus Methylococcus.</title>
        <authorList>
            <person name="Saltykova V."/>
            <person name="Danilova O.V."/>
            <person name="Oshkin I.Y."/>
            <person name="Belova S.E."/>
            <person name="Pimenov N.V."/>
            <person name="Dedysh S.N."/>
        </authorList>
    </citation>
    <scope>NUCLEOTIDE SEQUENCE</scope>
    <source>
        <strain evidence="4">S20</strain>
    </source>
</reference>
<dbReference type="InterPro" id="IPR048341">
    <property type="entry name" value="DUF1285_N"/>
</dbReference>
<feature type="domain" description="DUF1285" evidence="3">
    <location>
        <begin position="122"/>
        <end position="215"/>
    </location>
</feature>
<dbReference type="Gene3D" id="2.20.70.10">
    <property type="match status" value="1"/>
</dbReference>
<dbReference type="InterPro" id="IPR023361">
    <property type="entry name" value="DUF1285_beta_roll_sf"/>
</dbReference>
<protein>
    <submittedName>
        <fullName evidence="4">DUF1285 domain-containing protein</fullName>
    </submittedName>
</protein>
<dbReference type="Gene3D" id="2.30.270.10">
    <property type="entry name" value="duf1285 protein"/>
    <property type="match status" value="1"/>
</dbReference>
<dbReference type="Gene3D" id="3.10.540.10">
    <property type="entry name" value="duf1285 like domain"/>
    <property type="match status" value="1"/>
</dbReference>
<evidence type="ECO:0000259" key="3">
    <source>
        <dbReference type="Pfam" id="PF21028"/>
    </source>
</evidence>
<dbReference type="InterPro" id="IPR010707">
    <property type="entry name" value="DUF1285"/>
</dbReference>
<name>A0AAU7XBX4_9HYPH</name>
<dbReference type="PIRSF" id="PIRSF029557">
    <property type="entry name" value="UCP029557"/>
    <property type="match status" value="1"/>
</dbReference>
<feature type="region of interest" description="Disordered" evidence="1">
    <location>
        <begin position="1"/>
        <end position="31"/>
    </location>
</feature>
<sequence length="225" mass="23905">MADEARAHDNVTAGETSGRAPADRTSASEAVRAPAGGLEALIARAGSAGAKGPPPVERWNPPFCGDIDMRIAADGTWFYMGTPIGREALVKLFASVLRRDEDGKTYLVTPVEKCGITVDDAPFVAVEMHAQGDGPDQRLTFRTNVGDVIEAGAEHPLRFVIDAENGGLKPYVLVRGRLEARLGRAVMYELVEHGTEAVVDGRAWFGVHAGGRFFPAVPADEAGLP</sequence>
<dbReference type="Pfam" id="PF21028">
    <property type="entry name" value="DUF1285_C"/>
    <property type="match status" value="1"/>
</dbReference>
<dbReference type="RefSeq" id="WP_407050179.1">
    <property type="nucleotide sequence ID" value="NZ_CP158568.1"/>
</dbReference>
<evidence type="ECO:0000256" key="1">
    <source>
        <dbReference type="SAM" id="MobiDB-lite"/>
    </source>
</evidence>
<proteinExistence type="predicted"/>
<evidence type="ECO:0000259" key="2">
    <source>
        <dbReference type="Pfam" id="PF06938"/>
    </source>
</evidence>